<dbReference type="PIRSF" id="PIRSF029811">
    <property type="entry name" value="UCP029811"/>
    <property type="match status" value="1"/>
</dbReference>
<dbReference type="SUPFAM" id="SSF101874">
    <property type="entry name" value="YceI-like"/>
    <property type="match status" value="1"/>
</dbReference>
<organism evidence="3">
    <name type="scientific">Pseudidiomarina sp. PP-1MA</name>
    <dbReference type="NCBI Taxonomy" id="3237706"/>
    <lineage>
        <taxon>Bacteria</taxon>
        <taxon>Pseudomonadati</taxon>
        <taxon>Pseudomonadota</taxon>
        <taxon>Gammaproteobacteria</taxon>
        <taxon>Alteromonadales</taxon>
        <taxon>Idiomarinaceae</taxon>
        <taxon>Pseudidiomarina</taxon>
    </lineage>
</organism>
<dbReference type="RefSeq" id="WP_181394889.1">
    <property type="nucleotide sequence ID" value="NZ_CP165718.1"/>
</dbReference>
<evidence type="ECO:0000313" key="3">
    <source>
        <dbReference type="EMBL" id="XDV08627.1"/>
    </source>
</evidence>
<name>A0AB39X7I1_9GAMM</name>
<dbReference type="InterPro" id="IPR027016">
    <property type="entry name" value="UCP029811"/>
</dbReference>
<dbReference type="Gene3D" id="2.40.128.110">
    <property type="entry name" value="Lipid/polyisoprenoid-binding, YceI-like"/>
    <property type="match status" value="1"/>
</dbReference>
<feature type="chain" id="PRO_5044192799" evidence="1">
    <location>
        <begin position="31"/>
        <end position="205"/>
    </location>
</feature>
<feature type="signal peptide" evidence="1">
    <location>
        <begin position="1"/>
        <end position="30"/>
    </location>
</feature>
<dbReference type="InterPro" id="IPR007372">
    <property type="entry name" value="Lipid/polyisoprenoid-bd_YceI"/>
</dbReference>
<sequence>MMLQLPFTKFKQLALHTIAAGSLLGLSATAAVQASEWQLDSELSQLHFVSVKNDVVAEVHRFTDLQGQWLDSQVSIEIPVVSLDTLIPIRNERMLKHLFDSDNYTVVTATATVEEAPLLRLQVGESLPLSLPLSVFIAGETEKLNATLQVTRLAENRFLATTVQPLMIDTQAFKLAEGINQLRDIAGLKRIDYSVPVTFSVQFTR</sequence>
<evidence type="ECO:0000259" key="2">
    <source>
        <dbReference type="SMART" id="SM00867"/>
    </source>
</evidence>
<proteinExistence type="predicted"/>
<dbReference type="InterPro" id="IPR036761">
    <property type="entry name" value="TTHA0802/YceI-like_sf"/>
</dbReference>
<protein>
    <submittedName>
        <fullName evidence="3">YceI family protein</fullName>
    </submittedName>
</protein>
<evidence type="ECO:0000256" key="1">
    <source>
        <dbReference type="SAM" id="SignalP"/>
    </source>
</evidence>
<dbReference type="SMART" id="SM00867">
    <property type="entry name" value="YceI"/>
    <property type="match status" value="1"/>
</dbReference>
<keyword evidence="1" id="KW-0732">Signal</keyword>
<gene>
    <name evidence="3" type="ORF">AB8S08_07545</name>
</gene>
<dbReference type="Pfam" id="PF04264">
    <property type="entry name" value="YceI"/>
    <property type="match status" value="1"/>
</dbReference>
<dbReference type="AlphaFoldDB" id="A0AB39X7I1"/>
<feature type="domain" description="Lipid/polyisoprenoid-binding YceI-like" evidence="2">
    <location>
        <begin position="36"/>
        <end position="204"/>
    </location>
</feature>
<reference evidence="3" key="1">
    <citation type="submission" date="2024-07" db="EMBL/GenBank/DDBJ databases">
        <title>Whole genome sequence of bacterial strains from algal surface.</title>
        <authorList>
            <person name="Kumar P."/>
        </authorList>
    </citation>
    <scope>NUCLEOTIDE SEQUENCE</scope>
    <source>
        <strain evidence="3">PP-1MA</strain>
    </source>
</reference>
<dbReference type="EMBL" id="CP165718">
    <property type="protein sequence ID" value="XDV08627.1"/>
    <property type="molecule type" value="Genomic_DNA"/>
</dbReference>
<accession>A0AB39X7I1</accession>